<dbReference type="PANTHER" id="PTHR33392:SF6">
    <property type="entry name" value="POLYISOPRENYL-TEICHOIC ACID--PEPTIDOGLYCAN TEICHOIC ACID TRANSFERASE TAGU"/>
    <property type="match status" value="1"/>
</dbReference>
<dbReference type="EMBL" id="MELI01000044">
    <property type="protein sequence ID" value="OFW34455.1"/>
    <property type="molecule type" value="Genomic_DNA"/>
</dbReference>
<dbReference type="AlphaFoldDB" id="A0A1F2UTJ9"/>
<organism evidence="2 3">
    <name type="scientific">Candidatus Aquicultor primus</name>
    <dbReference type="NCBI Taxonomy" id="1797195"/>
    <lineage>
        <taxon>Bacteria</taxon>
        <taxon>Bacillati</taxon>
        <taxon>Actinomycetota</taxon>
        <taxon>Candidatus Aquicultoria</taxon>
        <taxon>Candidatus Aquicultorales</taxon>
        <taxon>Candidatus Aquicultoraceae</taxon>
        <taxon>Candidatus Aquicultor</taxon>
    </lineage>
</organism>
<protein>
    <recommendedName>
        <fullName evidence="1">LytR/CpsA/Psr regulator C-terminal domain-containing protein</fullName>
    </recommendedName>
</protein>
<sequence>MLAVVVFIAWGIYSGMFARSATQAKKPGKNTAQSAVEAKMEVPTESAQGLNDDEPQQLTMRKLMNLLIIGVEETAGRKSAKGLLLAKVDFQNGSIKAISIPDKVYLNIPGLGLDQISQSYNVSLNSTRKAVEDLLQVPIENHVVLHYGDFEYLINEKRFNVVFDKAVETGFFENEVRGYSREVDKINSANTDIIPLPVKFVSINGEPYYEPNNDEVNRLVFALWGIKRVVKSDTIRVIILNGSGTPGIGREISQRLTSNGFMVTDVKNASNFSYTKTQIVVYKEEYKEKAKTIQQILGVGTVATHLISQDVAEIAIIVGKDFKSTN</sequence>
<dbReference type="PANTHER" id="PTHR33392">
    <property type="entry name" value="POLYISOPRENYL-TEICHOIC ACID--PEPTIDOGLYCAN TEICHOIC ACID TRANSFERASE TAGU"/>
    <property type="match status" value="1"/>
</dbReference>
<dbReference type="Gene3D" id="3.30.70.2390">
    <property type="match status" value="1"/>
</dbReference>
<gene>
    <name evidence="2" type="ORF">A2074_07695</name>
</gene>
<evidence type="ECO:0000313" key="3">
    <source>
        <dbReference type="Proteomes" id="UP000178086"/>
    </source>
</evidence>
<dbReference type="Proteomes" id="UP000178086">
    <property type="component" value="Unassembled WGS sequence"/>
</dbReference>
<dbReference type="Gene3D" id="3.40.630.190">
    <property type="entry name" value="LCP protein"/>
    <property type="match status" value="1"/>
</dbReference>
<evidence type="ECO:0000313" key="2">
    <source>
        <dbReference type="EMBL" id="OFW34455.1"/>
    </source>
</evidence>
<accession>A0A1F2UTJ9</accession>
<dbReference type="InterPro" id="IPR050922">
    <property type="entry name" value="LytR/CpsA/Psr_CW_biosynth"/>
</dbReference>
<comment type="caution">
    <text evidence="2">The sequence shown here is derived from an EMBL/GenBank/DDBJ whole genome shotgun (WGS) entry which is preliminary data.</text>
</comment>
<reference evidence="2 3" key="1">
    <citation type="journal article" date="2016" name="Nat. Commun.">
        <title>Thousands of microbial genomes shed light on interconnected biogeochemical processes in an aquifer system.</title>
        <authorList>
            <person name="Anantharaman K."/>
            <person name="Brown C.T."/>
            <person name="Hug L.A."/>
            <person name="Sharon I."/>
            <person name="Castelle C.J."/>
            <person name="Probst A.J."/>
            <person name="Thomas B.C."/>
            <person name="Singh A."/>
            <person name="Wilkins M.J."/>
            <person name="Karaoz U."/>
            <person name="Brodie E.L."/>
            <person name="Williams K.H."/>
            <person name="Hubbard S.S."/>
            <person name="Banfield J.F."/>
        </authorList>
    </citation>
    <scope>NUCLEOTIDE SEQUENCE [LARGE SCALE GENOMIC DNA]</scope>
</reference>
<proteinExistence type="predicted"/>
<dbReference type="Pfam" id="PF13399">
    <property type="entry name" value="LytR_C"/>
    <property type="match status" value="1"/>
</dbReference>
<name>A0A1F2UTJ9_9ACTN</name>
<feature type="domain" description="LytR/CpsA/Psr regulator C-terminal" evidence="1">
    <location>
        <begin position="234"/>
        <end position="322"/>
    </location>
</feature>
<evidence type="ECO:0000259" key="1">
    <source>
        <dbReference type="Pfam" id="PF13399"/>
    </source>
</evidence>
<dbReference type="InterPro" id="IPR027381">
    <property type="entry name" value="LytR/CpsA/Psr_C"/>
</dbReference>